<proteinExistence type="inferred from homology"/>
<dbReference type="AlphaFoldDB" id="A0A1M5Z553"/>
<comment type="similarity">
    <text evidence="1">Belongs to the short-chain dehydrogenases/reductases (SDR) family.</text>
</comment>
<evidence type="ECO:0000256" key="2">
    <source>
        <dbReference type="ARBA" id="ARBA00023002"/>
    </source>
</evidence>
<dbReference type="PRINTS" id="PR00081">
    <property type="entry name" value="GDHRDH"/>
</dbReference>
<evidence type="ECO:0000313" key="3">
    <source>
        <dbReference type="EMBL" id="SHI19382.1"/>
    </source>
</evidence>
<dbReference type="PRINTS" id="PR00080">
    <property type="entry name" value="SDRFAMILY"/>
</dbReference>
<dbReference type="FunFam" id="3.40.50.720:FF:000084">
    <property type="entry name" value="Short-chain dehydrogenase reductase"/>
    <property type="match status" value="1"/>
</dbReference>
<dbReference type="PANTHER" id="PTHR24321">
    <property type="entry name" value="DEHYDROGENASES, SHORT CHAIN"/>
    <property type="match status" value="1"/>
</dbReference>
<gene>
    <name evidence="3" type="ORF">SAMN02745129_4668</name>
</gene>
<dbReference type="GO" id="GO:0016491">
    <property type="term" value="F:oxidoreductase activity"/>
    <property type="evidence" value="ECO:0007669"/>
    <property type="project" value="UniProtKB-KW"/>
</dbReference>
<evidence type="ECO:0000256" key="1">
    <source>
        <dbReference type="ARBA" id="ARBA00006484"/>
    </source>
</evidence>
<dbReference type="RefSeq" id="WP_067661945.1">
    <property type="nucleotide sequence ID" value="NZ_FQXG01000009.1"/>
</dbReference>
<dbReference type="PROSITE" id="PS00061">
    <property type="entry name" value="ADH_SHORT"/>
    <property type="match status" value="1"/>
</dbReference>
<dbReference type="NCBIfam" id="NF005559">
    <property type="entry name" value="PRK07231.1"/>
    <property type="match status" value="1"/>
</dbReference>
<dbReference type="EMBL" id="FQXG01000009">
    <property type="protein sequence ID" value="SHI19382.1"/>
    <property type="molecule type" value="Genomic_DNA"/>
</dbReference>
<organism evidence="3 4">
    <name type="scientific">Ferrimonas marina</name>
    <dbReference type="NCBI Taxonomy" id="299255"/>
    <lineage>
        <taxon>Bacteria</taxon>
        <taxon>Pseudomonadati</taxon>
        <taxon>Pseudomonadota</taxon>
        <taxon>Gammaproteobacteria</taxon>
        <taxon>Alteromonadales</taxon>
        <taxon>Ferrimonadaceae</taxon>
        <taxon>Ferrimonas</taxon>
    </lineage>
</organism>
<dbReference type="PANTHER" id="PTHR24321:SF8">
    <property type="entry name" value="ESTRADIOL 17-BETA-DEHYDROGENASE 8-RELATED"/>
    <property type="match status" value="1"/>
</dbReference>
<protein>
    <submittedName>
        <fullName evidence="3">Enoyl-(Acyl carrier protein) reductase</fullName>
    </submittedName>
</protein>
<dbReference type="Pfam" id="PF13561">
    <property type="entry name" value="adh_short_C2"/>
    <property type="match status" value="1"/>
</dbReference>
<sequence>MSEFNGKVVIITGSASGIGAATSLAYAKRGAQVIGIDLAPSTDTAAAIQKAGGKAEFVAGDVSDANTWQQTAKLAEAAGGADTLINVAGFSVLEDSIDTLTGELWQKIMNINLKGHWLGSQTLLPQMKRKGGGAIVNMSSATSLVGVPNHAAYSMAKGGVDALTRQMAVDLAKDNIRVNAVNPGPVRTPMVTTNTEEMMDQIVQAVPLKRMAEPEEVAEIMIFLSSNAASSITGVTLPIDGGLSMTM</sequence>
<dbReference type="Proteomes" id="UP000184268">
    <property type="component" value="Unassembled WGS sequence"/>
</dbReference>
<dbReference type="InterPro" id="IPR002347">
    <property type="entry name" value="SDR_fam"/>
</dbReference>
<dbReference type="InterPro" id="IPR036291">
    <property type="entry name" value="NAD(P)-bd_dom_sf"/>
</dbReference>
<keyword evidence="2" id="KW-0560">Oxidoreductase</keyword>
<dbReference type="OrthoDB" id="9803333at2"/>
<dbReference type="SUPFAM" id="SSF51735">
    <property type="entry name" value="NAD(P)-binding Rossmann-fold domains"/>
    <property type="match status" value="1"/>
</dbReference>
<dbReference type="InterPro" id="IPR020904">
    <property type="entry name" value="Sc_DH/Rdtase_CS"/>
</dbReference>
<dbReference type="STRING" id="299255.SAMN02745129_4668"/>
<evidence type="ECO:0000313" key="4">
    <source>
        <dbReference type="Proteomes" id="UP000184268"/>
    </source>
</evidence>
<accession>A0A1M5Z553</accession>
<name>A0A1M5Z553_9GAMM</name>
<dbReference type="Gene3D" id="3.40.50.720">
    <property type="entry name" value="NAD(P)-binding Rossmann-like Domain"/>
    <property type="match status" value="1"/>
</dbReference>
<reference evidence="3 4" key="1">
    <citation type="submission" date="2016-11" db="EMBL/GenBank/DDBJ databases">
        <authorList>
            <person name="Jaros S."/>
            <person name="Januszkiewicz K."/>
            <person name="Wedrychowicz H."/>
        </authorList>
    </citation>
    <scope>NUCLEOTIDE SEQUENCE [LARGE SCALE GENOMIC DNA]</scope>
    <source>
        <strain evidence="3 4">DSM 16917</strain>
    </source>
</reference>
<dbReference type="CDD" id="cd05233">
    <property type="entry name" value="SDR_c"/>
    <property type="match status" value="1"/>
</dbReference>
<keyword evidence="4" id="KW-1185">Reference proteome</keyword>